<organism evidence="14 15">
    <name type="scientific">Patellaria atrata CBS 101060</name>
    <dbReference type="NCBI Taxonomy" id="1346257"/>
    <lineage>
        <taxon>Eukaryota</taxon>
        <taxon>Fungi</taxon>
        <taxon>Dikarya</taxon>
        <taxon>Ascomycota</taxon>
        <taxon>Pezizomycotina</taxon>
        <taxon>Dothideomycetes</taxon>
        <taxon>Dothideomycetes incertae sedis</taxon>
        <taxon>Patellariales</taxon>
        <taxon>Patellariaceae</taxon>
        <taxon>Patellaria</taxon>
    </lineage>
</organism>
<comment type="subunit">
    <text evidence="12">Component of the PAM complex.</text>
</comment>
<keyword evidence="3 12" id="KW-0813">Transport</keyword>
<evidence type="ECO:0000256" key="1">
    <source>
        <dbReference type="ARBA" id="ARBA00004448"/>
    </source>
</evidence>
<comment type="function">
    <text evidence="12">Component of the PAM complex, a complex required for the translocation of transit peptide-containing proteins from the inner membrane into the mitochondrial matrix in an ATP-dependent manner.</text>
</comment>
<dbReference type="AlphaFoldDB" id="A0A9P4SH35"/>
<sequence length="253" mass="27095">MPMRCTAILPFRTSTSTVASRFQSLSTSSMRSFTAATASSRISNATSPRVRSSTASLANPTIRPSPELFRVPKTPPQSRTLTTTAPPPSSSAANASSTLTWNRFLALRRTRRRISLFASVIAALGTTAAGAVFISTRDLDAVGSQVLGLDQVIVLGLGTIASGALGWLVGPFIGGAVFGMVFRGVRGEMGVKEREFFARIKKYRVDPSSSSIANPVPDYYGEKIGSVADYRRWLKDQRAFNLKRAPSGASKRG</sequence>
<evidence type="ECO:0000256" key="6">
    <source>
        <dbReference type="ARBA" id="ARBA00022927"/>
    </source>
</evidence>
<dbReference type="Pfam" id="PF08566">
    <property type="entry name" value="Pam17"/>
    <property type="match status" value="1"/>
</dbReference>
<evidence type="ECO:0000256" key="8">
    <source>
        <dbReference type="ARBA" id="ARBA00022989"/>
    </source>
</evidence>
<keyword evidence="4 12" id="KW-0812">Transmembrane</keyword>
<evidence type="ECO:0000256" key="5">
    <source>
        <dbReference type="ARBA" id="ARBA00022792"/>
    </source>
</evidence>
<evidence type="ECO:0000256" key="12">
    <source>
        <dbReference type="RuleBase" id="RU367146"/>
    </source>
</evidence>
<keyword evidence="11 12" id="KW-0472">Membrane</keyword>
<dbReference type="GO" id="GO:0030150">
    <property type="term" value="P:protein import into mitochondrial matrix"/>
    <property type="evidence" value="ECO:0007669"/>
    <property type="project" value="UniProtKB-UniRule"/>
</dbReference>
<keyword evidence="10 12" id="KW-0496">Mitochondrion</keyword>
<comment type="similarity">
    <text evidence="2 12">Belongs to the PAM17 family.</text>
</comment>
<evidence type="ECO:0000256" key="9">
    <source>
        <dbReference type="ARBA" id="ARBA00023010"/>
    </source>
</evidence>
<dbReference type="EMBL" id="MU006089">
    <property type="protein sequence ID" value="KAF2842796.1"/>
    <property type="molecule type" value="Genomic_DNA"/>
</dbReference>
<feature type="transmembrane region" description="Helical" evidence="12">
    <location>
        <begin position="114"/>
        <end position="134"/>
    </location>
</feature>
<dbReference type="PANTHER" id="PTHR28021:SF1">
    <property type="entry name" value="PRESEQUENCE TRANSLOCATED-ASSOCIATED MOTOR SUBUNIT PAM17, MITOCHONDRIAL"/>
    <property type="match status" value="1"/>
</dbReference>
<evidence type="ECO:0000256" key="7">
    <source>
        <dbReference type="ARBA" id="ARBA00022946"/>
    </source>
</evidence>
<dbReference type="Proteomes" id="UP000799429">
    <property type="component" value="Unassembled WGS sequence"/>
</dbReference>
<feature type="compositionally biased region" description="Low complexity" evidence="13">
    <location>
        <begin position="78"/>
        <end position="95"/>
    </location>
</feature>
<evidence type="ECO:0000256" key="13">
    <source>
        <dbReference type="SAM" id="MobiDB-lite"/>
    </source>
</evidence>
<accession>A0A9P4SH35</accession>
<reference evidence="14" key="1">
    <citation type="journal article" date="2020" name="Stud. Mycol.">
        <title>101 Dothideomycetes genomes: a test case for predicting lifestyles and emergence of pathogens.</title>
        <authorList>
            <person name="Haridas S."/>
            <person name="Albert R."/>
            <person name="Binder M."/>
            <person name="Bloem J."/>
            <person name="Labutti K."/>
            <person name="Salamov A."/>
            <person name="Andreopoulos B."/>
            <person name="Baker S."/>
            <person name="Barry K."/>
            <person name="Bills G."/>
            <person name="Bluhm B."/>
            <person name="Cannon C."/>
            <person name="Castanera R."/>
            <person name="Culley D."/>
            <person name="Daum C."/>
            <person name="Ezra D."/>
            <person name="Gonzalez J."/>
            <person name="Henrissat B."/>
            <person name="Kuo A."/>
            <person name="Liang C."/>
            <person name="Lipzen A."/>
            <person name="Lutzoni F."/>
            <person name="Magnuson J."/>
            <person name="Mondo S."/>
            <person name="Nolan M."/>
            <person name="Ohm R."/>
            <person name="Pangilinan J."/>
            <person name="Park H.-J."/>
            <person name="Ramirez L."/>
            <person name="Alfaro M."/>
            <person name="Sun H."/>
            <person name="Tritt A."/>
            <person name="Yoshinaga Y."/>
            <person name="Zwiers L.-H."/>
            <person name="Turgeon B."/>
            <person name="Goodwin S."/>
            <person name="Spatafora J."/>
            <person name="Crous P."/>
            <person name="Grigoriev I."/>
        </authorList>
    </citation>
    <scope>NUCLEOTIDE SEQUENCE</scope>
    <source>
        <strain evidence="14">CBS 101060</strain>
    </source>
</reference>
<protein>
    <recommendedName>
        <fullName evidence="12">Presequence translocated-associated motor subunit PAM17</fullName>
    </recommendedName>
</protein>
<evidence type="ECO:0000313" key="15">
    <source>
        <dbReference type="Proteomes" id="UP000799429"/>
    </source>
</evidence>
<keyword evidence="8 12" id="KW-1133">Transmembrane helix</keyword>
<dbReference type="GO" id="GO:0001405">
    <property type="term" value="C:PAM complex, Tim23 associated import motor"/>
    <property type="evidence" value="ECO:0007669"/>
    <property type="project" value="UniProtKB-UniRule"/>
</dbReference>
<evidence type="ECO:0000313" key="14">
    <source>
        <dbReference type="EMBL" id="KAF2842796.1"/>
    </source>
</evidence>
<dbReference type="InterPro" id="IPR013875">
    <property type="entry name" value="Pam17"/>
</dbReference>
<evidence type="ECO:0000256" key="3">
    <source>
        <dbReference type="ARBA" id="ARBA00022448"/>
    </source>
</evidence>
<keyword evidence="9 12" id="KW-0811">Translocation</keyword>
<feature type="transmembrane region" description="Helical" evidence="12">
    <location>
        <begin position="154"/>
        <end position="182"/>
    </location>
</feature>
<dbReference type="PANTHER" id="PTHR28021">
    <property type="entry name" value="PRESEQUENCE TRANSLOCATED-ASSOCIATED MOTOR SUBUNIT PAM17, MITOCHONDRIAL"/>
    <property type="match status" value="1"/>
</dbReference>
<feature type="compositionally biased region" description="Polar residues" evidence="13">
    <location>
        <begin position="38"/>
        <end position="59"/>
    </location>
</feature>
<dbReference type="OrthoDB" id="5970083at2759"/>
<keyword evidence="7" id="KW-0809">Transit peptide</keyword>
<evidence type="ECO:0000256" key="2">
    <source>
        <dbReference type="ARBA" id="ARBA00006837"/>
    </source>
</evidence>
<keyword evidence="5 12" id="KW-0999">Mitochondrion inner membrane</keyword>
<comment type="caution">
    <text evidence="14">The sequence shown here is derived from an EMBL/GenBank/DDBJ whole genome shotgun (WGS) entry which is preliminary data.</text>
</comment>
<keyword evidence="15" id="KW-1185">Reference proteome</keyword>
<proteinExistence type="inferred from homology"/>
<name>A0A9P4SH35_9PEZI</name>
<evidence type="ECO:0000256" key="10">
    <source>
        <dbReference type="ARBA" id="ARBA00023128"/>
    </source>
</evidence>
<feature type="region of interest" description="Disordered" evidence="13">
    <location>
        <begin position="38"/>
        <end position="95"/>
    </location>
</feature>
<gene>
    <name evidence="14" type="ORF">M501DRAFT_1012192</name>
</gene>
<comment type="subcellular location">
    <subcellularLocation>
        <location evidence="1 12">Mitochondrion inner membrane</location>
        <topology evidence="1 12">Multi-pass membrane protein</topology>
    </subcellularLocation>
</comment>
<evidence type="ECO:0000256" key="4">
    <source>
        <dbReference type="ARBA" id="ARBA00022692"/>
    </source>
</evidence>
<evidence type="ECO:0000256" key="11">
    <source>
        <dbReference type="ARBA" id="ARBA00023136"/>
    </source>
</evidence>
<keyword evidence="6 12" id="KW-0653">Protein transport</keyword>